<accession>A0A0K6FL18</accession>
<dbReference type="GO" id="GO:0046474">
    <property type="term" value="P:glycerophospholipid biosynthetic process"/>
    <property type="evidence" value="ECO:0007669"/>
    <property type="project" value="TreeGrafter"/>
</dbReference>
<reference evidence="1 2" key="1">
    <citation type="submission" date="2015-07" db="EMBL/GenBank/DDBJ databases">
        <authorList>
            <person name="Noorani M."/>
        </authorList>
    </citation>
    <scope>NUCLEOTIDE SEQUENCE [LARGE SCALE GENOMIC DNA]</scope>
    <source>
        <strain evidence="1">BBA 69670</strain>
    </source>
</reference>
<dbReference type="Pfam" id="PF13242">
    <property type="entry name" value="Hydrolase_like"/>
    <property type="match status" value="1"/>
</dbReference>
<dbReference type="InterPro" id="IPR050324">
    <property type="entry name" value="CDP-alcohol_PTase-I"/>
</dbReference>
<evidence type="ECO:0000313" key="1">
    <source>
        <dbReference type="EMBL" id="CUA66833.1"/>
    </source>
</evidence>
<dbReference type="AlphaFoldDB" id="A0A0K6FL18"/>
<dbReference type="NCBIfam" id="TIGR01456">
    <property type="entry name" value="CECR5"/>
    <property type="match status" value="1"/>
</dbReference>
<dbReference type="InterPro" id="IPR006353">
    <property type="entry name" value="HAD-SF_hydro_IIA_CECR5"/>
</dbReference>
<dbReference type="PANTHER" id="PTHR14269:SF4">
    <property type="entry name" value="CAT EYE SYNDROME CRITICAL REGION PROTEIN 5"/>
    <property type="match status" value="1"/>
</dbReference>
<dbReference type="NCBIfam" id="TIGR01460">
    <property type="entry name" value="HAD-SF-IIA"/>
    <property type="match status" value="1"/>
</dbReference>
<dbReference type="SUPFAM" id="SSF56784">
    <property type="entry name" value="HAD-like"/>
    <property type="match status" value="1"/>
</dbReference>
<keyword evidence="1" id="KW-0808">Transferase</keyword>
<name>A0A0K6FL18_9AGAM</name>
<dbReference type="PANTHER" id="PTHR14269">
    <property type="entry name" value="CDP-DIACYLGLYCEROL--GLYCEROL-3-PHOSPHATE 3-PHOSPHATIDYLTRANSFERASE-RELATED"/>
    <property type="match status" value="1"/>
</dbReference>
<evidence type="ECO:0000313" key="2">
    <source>
        <dbReference type="Proteomes" id="UP000044841"/>
    </source>
</evidence>
<proteinExistence type="predicted"/>
<dbReference type="InterPro" id="IPR036412">
    <property type="entry name" value="HAD-like_sf"/>
</dbReference>
<sequence>MSGLLRSIKCPGSQCLLPNSTRRAPAHVGNRLKSLRSLHGRPRPGPPVVFAFDIDGVLLRGHTPIPAAYEVMKILGGQNRFGIKIPFITLTNGGGVIEDERAKELSVQLDTTIKTSQVIQAHTIIKSLVPKYKGKSVLVLGGIGDSVRRVAESYGLDAYTPLDILAWEKTISPFHILTEEECSTVRIADFSTTPIHAIIVFHDPRNWMLDTQIVCDVLQGRYVEPSLWKKMKQENPNPVDLIFCNPDLIWRAAFAYPRLGQGGFITAFQAVYKAQFGNTYPFTQYGKPYKDTYDWAKAVLREQLAEVEQTDLKHVDMPPIYMIGDNPESDIAGANGAGWGSILVHTGVYDPTTGVPPTHTPTHQAKDVGEAVRWALDRELSKGV</sequence>
<dbReference type="InterPro" id="IPR023214">
    <property type="entry name" value="HAD_sf"/>
</dbReference>
<protein>
    <submittedName>
        <fullName evidence="1">Putative CDP-alcohol phosphatidyltransferase class-I family protein C22A12,08c [Schizosaccharomyces pombe 972h-]</fullName>
    </submittedName>
</protein>
<dbReference type="Gene3D" id="3.40.50.1000">
    <property type="entry name" value="HAD superfamily/HAD-like"/>
    <property type="match status" value="2"/>
</dbReference>
<organism evidence="1 2">
    <name type="scientific">Rhizoctonia solani</name>
    <dbReference type="NCBI Taxonomy" id="456999"/>
    <lineage>
        <taxon>Eukaryota</taxon>
        <taxon>Fungi</taxon>
        <taxon>Dikarya</taxon>
        <taxon>Basidiomycota</taxon>
        <taxon>Agaricomycotina</taxon>
        <taxon>Agaricomycetes</taxon>
        <taxon>Cantharellales</taxon>
        <taxon>Ceratobasidiaceae</taxon>
        <taxon>Rhizoctonia</taxon>
    </lineage>
</organism>
<dbReference type="InterPro" id="IPR006357">
    <property type="entry name" value="HAD-SF_hydro_IIA"/>
</dbReference>
<dbReference type="Pfam" id="PF13344">
    <property type="entry name" value="Hydrolase_6"/>
    <property type="match status" value="1"/>
</dbReference>
<gene>
    <name evidence="1" type="ORF">RSOLAG22IIIB_00281</name>
</gene>
<dbReference type="GO" id="GO:0005739">
    <property type="term" value="C:mitochondrion"/>
    <property type="evidence" value="ECO:0007669"/>
    <property type="project" value="TreeGrafter"/>
</dbReference>
<dbReference type="GO" id="GO:0016740">
    <property type="term" value="F:transferase activity"/>
    <property type="evidence" value="ECO:0007669"/>
    <property type="project" value="UniProtKB-KW"/>
</dbReference>
<keyword evidence="2" id="KW-1185">Reference proteome</keyword>
<dbReference type="EMBL" id="CYGV01000001">
    <property type="protein sequence ID" value="CUA66833.1"/>
    <property type="molecule type" value="Genomic_DNA"/>
</dbReference>
<dbReference type="Proteomes" id="UP000044841">
    <property type="component" value="Unassembled WGS sequence"/>
</dbReference>